<accession>A0A8J6J1C6</accession>
<dbReference type="PANTHER" id="PTHR40399">
    <property type="entry name" value="PTS SYSTEM GLUCITOL/SORBITOL-SPECIFIC EIIC COMPONENT"/>
    <property type="match status" value="1"/>
</dbReference>
<keyword evidence="1" id="KW-1133">Transmembrane helix</keyword>
<evidence type="ECO:0000313" key="3">
    <source>
        <dbReference type="Proteomes" id="UP000628736"/>
    </source>
</evidence>
<dbReference type="GO" id="GO:0009401">
    <property type="term" value="P:phosphoenolpyruvate-dependent sugar phosphotransferase system"/>
    <property type="evidence" value="ECO:0007669"/>
    <property type="project" value="InterPro"/>
</dbReference>
<dbReference type="Proteomes" id="UP000628736">
    <property type="component" value="Unassembled WGS sequence"/>
</dbReference>
<sequence length="195" mass="21281">MDFIVSIAQGITGFFSAAGESFMGTAASIVPLALIALTVLNAIVALIGEDRFDSASRKLTKNFFARYTLLPYLANFMVGSPASFTFGKYLPEKYKPGYQEVCTRTNMAPMMCLFPHVNPGELFVWLGIFNGVVTIAGERAGATLAVATFALAFCTSSFIGLVVEKMTMFLAKRQGVDFNQIEKNKAEKVYTEDMT</sequence>
<proteinExistence type="predicted"/>
<feature type="transmembrane region" description="Helical" evidence="1">
    <location>
        <begin position="29"/>
        <end position="48"/>
    </location>
</feature>
<dbReference type="GO" id="GO:0016020">
    <property type="term" value="C:membrane"/>
    <property type="evidence" value="ECO:0007669"/>
    <property type="project" value="InterPro"/>
</dbReference>
<keyword evidence="1" id="KW-0472">Membrane</keyword>
<protein>
    <submittedName>
        <fullName evidence="2">PTS sorbitol transporter</fullName>
    </submittedName>
</protein>
<evidence type="ECO:0000313" key="2">
    <source>
        <dbReference type="EMBL" id="MBC5722429.1"/>
    </source>
</evidence>
<organism evidence="2 3">
    <name type="scientific">Flintibacter hominis</name>
    <dbReference type="NCBI Taxonomy" id="2763048"/>
    <lineage>
        <taxon>Bacteria</taxon>
        <taxon>Bacillati</taxon>
        <taxon>Bacillota</taxon>
        <taxon>Clostridia</taxon>
        <taxon>Eubacteriales</taxon>
        <taxon>Flintibacter</taxon>
    </lineage>
</organism>
<keyword evidence="1" id="KW-0812">Transmembrane</keyword>
<dbReference type="Pfam" id="PF03608">
    <property type="entry name" value="EII-GUT"/>
    <property type="match status" value="1"/>
</dbReference>
<dbReference type="EMBL" id="JACOPO010000003">
    <property type="protein sequence ID" value="MBC5722429.1"/>
    <property type="molecule type" value="Genomic_DNA"/>
</dbReference>
<evidence type="ECO:0000256" key="1">
    <source>
        <dbReference type="SAM" id="Phobius"/>
    </source>
</evidence>
<reference evidence="2" key="1">
    <citation type="submission" date="2020-08" db="EMBL/GenBank/DDBJ databases">
        <title>Genome public.</title>
        <authorList>
            <person name="Liu C."/>
            <person name="Sun Q."/>
        </authorList>
    </citation>
    <scope>NUCLEOTIDE SEQUENCE</scope>
    <source>
        <strain evidence="2">NSJ-23</strain>
    </source>
</reference>
<feature type="transmembrane region" description="Helical" evidence="1">
    <location>
        <begin position="69"/>
        <end position="90"/>
    </location>
</feature>
<dbReference type="PANTHER" id="PTHR40399:SF1">
    <property type="entry name" value="PTS SYSTEM GLUCITOL_SORBITOL-SPECIFIC EIIC COMPONENT"/>
    <property type="match status" value="1"/>
</dbReference>
<feature type="transmembrane region" description="Helical" evidence="1">
    <location>
        <begin position="140"/>
        <end position="163"/>
    </location>
</feature>
<comment type="caution">
    <text evidence="2">The sequence shown here is derived from an EMBL/GenBank/DDBJ whole genome shotgun (WGS) entry which is preliminary data.</text>
</comment>
<keyword evidence="3" id="KW-1185">Reference proteome</keyword>
<name>A0A8J6J1C6_9FIRM</name>
<dbReference type="AlphaFoldDB" id="A0A8J6J1C6"/>
<gene>
    <name evidence="2" type="ORF">H8S11_06350</name>
</gene>
<dbReference type="InterPro" id="IPR004699">
    <property type="entry name" value="PTS_IID_sorb"/>
</dbReference>
<dbReference type="RefSeq" id="WP_186852559.1">
    <property type="nucleotide sequence ID" value="NZ_JACOPO010000003.1"/>
</dbReference>